<accession>A0AA96WGH6</accession>
<keyword evidence="1" id="KW-0175">Coiled coil</keyword>
<name>A0AA96WGH6_9CYAN</name>
<protein>
    <submittedName>
        <fullName evidence="2">Uncharacterized protein</fullName>
    </submittedName>
</protein>
<evidence type="ECO:0000256" key="1">
    <source>
        <dbReference type="SAM" id="Coils"/>
    </source>
</evidence>
<dbReference type="AlphaFoldDB" id="A0AA96WGH6"/>
<organism evidence="2">
    <name type="scientific">Leptolyngbya sp. NK1-12</name>
    <dbReference type="NCBI Taxonomy" id="2547451"/>
    <lineage>
        <taxon>Bacteria</taxon>
        <taxon>Bacillati</taxon>
        <taxon>Cyanobacteriota</taxon>
        <taxon>Cyanophyceae</taxon>
        <taxon>Leptolyngbyales</taxon>
        <taxon>Leptolyngbyaceae</taxon>
        <taxon>Leptolyngbya group</taxon>
        <taxon>Leptolyngbya</taxon>
    </lineage>
</organism>
<evidence type="ECO:0000313" key="2">
    <source>
        <dbReference type="EMBL" id="WNZ24625.1"/>
    </source>
</evidence>
<dbReference type="EMBL" id="CP053586">
    <property type="protein sequence ID" value="WNZ24625.1"/>
    <property type="molecule type" value="Genomic_DNA"/>
</dbReference>
<reference evidence="2" key="1">
    <citation type="submission" date="2020-05" db="EMBL/GenBank/DDBJ databases">
        <authorList>
            <person name="Zhu T."/>
            <person name="Keshari N."/>
            <person name="Lu X."/>
        </authorList>
    </citation>
    <scope>NUCLEOTIDE SEQUENCE</scope>
    <source>
        <strain evidence="2">NK1-12</strain>
    </source>
</reference>
<sequence length="80" mass="8992">MSQPDSLTTTYSSSAFQQAIEAVEALSLEDQRALLQLIQRRLADQQRQALSQEIAEVRQEYAEGKVRFGSVSDFLAELDD</sequence>
<proteinExistence type="predicted"/>
<gene>
    <name evidence="2" type="ORF">HJG54_18395</name>
</gene>
<feature type="coiled-coil region" evidence="1">
    <location>
        <begin position="28"/>
        <end position="67"/>
    </location>
</feature>
<dbReference type="RefSeq" id="WP_316430513.1">
    <property type="nucleotide sequence ID" value="NZ_CP053586.1"/>
</dbReference>